<dbReference type="GO" id="GO:0004438">
    <property type="term" value="F:phosphatidylinositol-3-phosphate phosphatase activity"/>
    <property type="evidence" value="ECO:0007669"/>
    <property type="project" value="InterPro"/>
</dbReference>
<dbReference type="STRING" id="36166.T1H446"/>
<dbReference type="AlphaFoldDB" id="T1H446"/>
<evidence type="ECO:0000313" key="2">
    <source>
        <dbReference type="EnsemblMetazoa" id="MESCA011047-PA"/>
    </source>
</evidence>
<dbReference type="PANTHER" id="PTHR13524:SF2">
    <property type="entry name" value="MYOTUBULARIN-RELATED PROTEIN 14"/>
    <property type="match status" value="1"/>
</dbReference>
<evidence type="ECO:0000256" key="1">
    <source>
        <dbReference type="SAM" id="MobiDB-lite"/>
    </source>
</evidence>
<feature type="compositionally biased region" description="Low complexity" evidence="1">
    <location>
        <begin position="161"/>
        <end position="180"/>
    </location>
</feature>
<sequence length="193" mass="22197">MQHTILIELCINDDPTLKKCEYLFQLDYTLLELDNLNGSLSTRYPSRIFIPELEHKNGVNNHTTPTTLYNSIHSFVTFANTVYGHQNIIYEDSNDGSKIRDLITFAKYARCRQRFVVPVMIYKGKYICRSATISVMPETYGRKVYDFAYDCFNGGENYHQTSTTPTNLNTNSNSNGPNSTQLQIPRQNNQMNP</sequence>
<organism evidence="2 3">
    <name type="scientific">Megaselia scalaris</name>
    <name type="common">Humpbacked fly</name>
    <name type="synonym">Phora scalaris</name>
    <dbReference type="NCBI Taxonomy" id="36166"/>
    <lineage>
        <taxon>Eukaryota</taxon>
        <taxon>Metazoa</taxon>
        <taxon>Ecdysozoa</taxon>
        <taxon>Arthropoda</taxon>
        <taxon>Hexapoda</taxon>
        <taxon>Insecta</taxon>
        <taxon>Pterygota</taxon>
        <taxon>Neoptera</taxon>
        <taxon>Endopterygota</taxon>
        <taxon>Diptera</taxon>
        <taxon>Brachycera</taxon>
        <taxon>Muscomorpha</taxon>
        <taxon>Platypezoidea</taxon>
        <taxon>Phoridae</taxon>
        <taxon>Megaseliini</taxon>
        <taxon>Megaselia</taxon>
    </lineage>
</organism>
<evidence type="ECO:0000313" key="3">
    <source>
        <dbReference type="Proteomes" id="UP000015102"/>
    </source>
</evidence>
<dbReference type="InterPro" id="IPR029021">
    <property type="entry name" value="Prot-tyrosine_phosphatase-like"/>
</dbReference>
<feature type="region of interest" description="Disordered" evidence="1">
    <location>
        <begin position="161"/>
        <end position="193"/>
    </location>
</feature>
<dbReference type="PANTHER" id="PTHR13524">
    <property type="entry name" value="MYOTUBULARIN-RELATED"/>
    <property type="match status" value="1"/>
</dbReference>
<dbReference type="OMA" id="ENCHELF"/>
<dbReference type="HOGENOM" id="CLU_1410298_0_0_1"/>
<reference evidence="2" key="2">
    <citation type="submission" date="2015-06" db="UniProtKB">
        <authorList>
            <consortium name="EnsemblMetazoa"/>
        </authorList>
    </citation>
    <scope>IDENTIFICATION</scope>
</reference>
<name>T1H446_MEGSC</name>
<accession>T1H446</accession>
<protein>
    <submittedName>
        <fullName evidence="2">Uncharacterized protein</fullName>
    </submittedName>
</protein>
<proteinExistence type="predicted"/>
<dbReference type="SUPFAM" id="SSF52799">
    <property type="entry name" value="(Phosphotyrosine protein) phosphatases II"/>
    <property type="match status" value="1"/>
</dbReference>
<reference evidence="3" key="1">
    <citation type="submission" date="2013-02" db="EMBL/GenBank/DDBJ databases">
        <authorList>
            <person name="Hughes D."/>
        </authorList>
    </citation>
    <scope>NUCLEOTIDE SEQUENCE</scope>
    <source>
        <strain>Durham</strain>
        <strain evidence="3">NC isolate 2 -- Noor lab</strain>
    </source>
</reference>
<keyword evidence="3" id="KW-1185">Reference proteome</keyword>
<dbReference type="EnsemblMetazoa" id="MESCA011047-RA">
    <property type="protein sequence ID" value="MESCA011047-PA"/>
    <property type="gene ID" value="MESCA011047"/>
</dbReference>
<dbReference type="Proteomes" id="UP000015102">
    <property type="component" value="Unassembled WGS sequence"/>
</dbReference>
<dbReference type="EMBL" id="CAQQ02386836">
    <property type="status" value="NOT_ANNOTATED_CDS"/>
    <property type="molecule type" value="Genomic_DNA"/>
</dbReference>
<dbReference type="InterPro" id="IPR039802">
    <property type="entry name" value="MTMR14"/>
</dbReference>
<feature type="compositionally biased region" description="Polar residues" evidence="1">
    <location>
        <begin position="181"/>
        <end position="193"/>
    </location>
</feature>